<evidence type="ECO:0008006" key="3">
    <source>
        <dbReference type="Google" id="ProtNLM"/>
    </source>
</evidence>
<dbReference type="Proteomes" id="UP000196053">
    <property type="component" value="Chromosome I"/>
</dbReference>
<organism evidence="1 2">
    <name type="scientific">Herbinix luporum</name>
    <dbReference type="NCBI Taxonomy" id="1679721"/>
    <lineage>
        <taxon>Bacteria</taxon>
        <taxon>Bacillati</taxon>
        <taxon>Bacillota</taxon>
        <taxon>Clostridia</taxon>
        <taxon>Lachnospirales</taxon>
        <taxon>Lachnospiraceae</taxon>
        <taxon>Herbinix</taxon>
    </lineage>
</organism>
<evidence type="ECO:0000313" key="2">
    <source>
        <dbReference type="Proteomes" id="UP000196053"/>
    </source>
</evidence>
<protein>
    <recommendedName>
        <fullName evidence="3">DUF1284 domain-containing protein</fullName>
    </recommendedName>
</protein>
<dbReference type="KEGG" id="hsd:SD1D_1367"/>
<dbReference type="InterPro" id="IPR009702">
    <property type="entry name" value="DUF1284"/>
</dbReference>
<dbReference type="AlphaFoldDB" id="A0A0K8J6F3"/>
<sequence length="149" mass="17275">MGIKSLYKDNCNIHALHKDNTYKIRAHHGLCLFFFKGKGYSREFVKNMMDFKNKLDKDPFVCITSKADIICGKCPNYIKDSCKNEDKVAEYDRQVLLRCNLTDGDILPYHSFRNLIVHNIILSGKREEVCGNCQWTLLCHNISNGRQLL</sequence>
<gene>
    <name evidence="1" type="ORF">SD1D_1367</name>
</gene>
<reference evidence="2" key="1">
    <citation type="submission" date="2015-09" db="EMBL/GenBank/DDBJ databases">
        <authorList>
            <person name="Wibberg D."/>
        </authorList>
    </citation>
    <scope>NUCLEOTIDE SEQUENCE [LARGE SCALE GENOMIC DNA]</scope>
    <source>
        <strain evidence="2">SD1D</strain>
    </source>
</reference>
<dbReference type="EMBL" id="LN879430">
    <property type="protein sequence ID" value="CUH92913.1"/>
    <property type="molecule type" value="Genomic_DNA"/>
</dbReference>
<dbReference type="Pfam" id="PF06935">
    <property type="entry name" value="DUF1284"/>
    <property type="match status" value="1"/>
</dbReference>
<keyword evidence="2" id="KW-1185">Reference proteome</keyword>
<accession>A0A0K8J6F3</accession>
<dbReference type="RefSeq" id="WP_058258244.1">
    <property type="nucleotide sequence ID" value="NZ_JANWKB010000012.1"/>
</dbReference>
<name>A0A0K8J6F3_9FIRM</name>
<dbReference type="OrthoDB" id="121064at2"/>
<proteinExistence type="predicted"/>
<evidence type="ECO:0000313" key="1">
    <source>
        <dbReference type="EMBL" id="CUH92913.1"/>
    </source>
</evidence>